<keyword evidence="1" id="KW-0812">Transmembrane</keyword>
<gene>
    <name evidence="2" type="ORF">H9968_04835</name>
</gene>
<feature type="transmembrane region" description="Helical" evidence="1">
    <location>
        <begin position="12"/>
        <end position="36"/>
    </location>
</feature>
<dbReference type="EMBL" id="DXBR01000047">
    <property type="protein sequence ID" value="HIZ39242.1"/>
    <property type="molecule type" value="Genomic_DNA"/>
</dbReference>
<dbReference type="AlphaFoldDB" id="A0A9D2EL57"/>
<keyword evidence="1" id="KW-1133">Transmembrane helix</keyword>
<proteinExistence type="predicted"/>
<comment type="caution">
    <text evidence="2">The sequence shown here is derived from an EMBL/GenBank/DDBJ whole genome shotgun (WGS) entry which is preliminary data.</text>
</comment>
<evidence type="ECO:0000313" key="2">
    <source>
        <dbReference type="EMBL" id="HIZ39242.1"/>
    </source>
</evidence>
<dbReference type="Proteomes" id="UP000824049">
    <property type="component" value="Unassembled WGS sequence"/>
</dbReference>
<feature type="transmembrane region" description="Helical" evidence="1">
    <location>
        <begin position="42"/>
        <end position="59"/>
    </location>
</feature>
<keyword evidence="1" id="KW-0472">Membrane</keyword>
<reference evidence="2" key="2">
    <citation type="submission" date="2021-04" db="EMBL/GenBank/DDBJ databases">
        <authorList>
            <person name="Gilroy R."/>
        </authorList>
    </citation>
    <scope>NUCLEOTIDE SEQUENCE</scope>
    <source>
        <strain evidence="2">CHK179-28034</strain>
    </source>
</reference>
<evidence type="ECO:0008006" key="4">
    <source>
        <dbReference type="Google" id="ProtNLM"/>
    </source>
</evidence>
<accession>A0A9D2EL57</accession>
<name>A0A9D2EL57_9FIRM</name>
<protein>
    <recommendedName>
        <fullName evidence="4">Zn-finger containing protein</fullName>
    </recommendedName>
</protein>
<sequence>MNRFKNFFHGIYGIDGLSCGLLFLSLLINLITTLIPVEGIQMLNPVSLLPLLLCLLRFFSHNHRKRQRENERFMRIMRPLFEYFDQKSEEREQAQIFRFFKCPACSQKIRVPRGKGKIEITCPKCGNKFIKKT</sequence>
<evidence type="ECO:0000256" key="1">
    <source>
        <dbReference type="SAM" id="Phobius"/>
    </source>
</evidence>
<reference evidence="2" key="1">
    <citation type="journal article" date="2021" name="PeerJ">
        <title>Extensive microbial diversity within the chicken gut microbiome revealed by metagenomics and culture.</title>
        <authorList>
            <person name="Gilroy R."/>
            <person name="Ravi A."/>
            <person name="Getino M."/>
            <person name="Pursley I."/>
            <person name="Horton D.L."/>
            <person name="Alikhan N.F."/>
            <person name="Baker D."/>
            <person name="Gharbi K."/>
            <person name="Hall N."/>
            <person name="Watson M."/>
            <person name="Adriaenssens E.M."/>
            <person name="Foster-Nyarko E."/>
            <person name="Jarju S."/>
            <person name="Secka A."/>
            <person name="Antonio M."/>
            <person name="Oren A."/>
            <person name="Chaudhuri R.R."/>
            <person name="La Ragione R."/>
            <person name="Hildebrand F."/>
            <person name="Pallen M.J."/>
        </authorList>
    </citation>
    <scope>NUCLEOTIDE SEQUENCE</scope>
    <source>
        <strain evidence="2">CHK179-28034</strain>
    </source>
</reference>
<organism evidence="2 3">
    <name type="scientific">Candidatus Anaerobutyricum stercoris</name>
    <dbReference type="NCBI Taxonomy" id="2838457"/>
    <lineage>
        <taxon>Bacteria</taxon>
        <taxon>Bacillati</taxon>
        <taxon>Bacillota</taxon>
        <taxon>Clostridia</taxon>
        <taxon>Lachnospirales</taxon>
        <taxon>Lachnospiraceae</taxon>
        <taxon>Anaerobutyricum</taxon>
    </lineage>
</organism>
<evidence type="ECO:0000313" key="3">
    <source>
        <dbReference type="Proteomes" id="UP000824049"/>
    </source>
</evidence>